<proteinExistence type="predicted"/>
<sequence>MSPQCKGLPWFPATPTVASITNEMCGGRFSKDNYMSTRRSYLPQRLWLIDQVLRANAFPTHHKDERRGDFLETLYTIHSGYAVSLPHMIFQEMCKVNRLFKESKKDLEKKRPLPFPHLLTMLFLHPAGPTDVPLSIPPDEESIPCSDVYGEVRWTQSVTSILRNLQHAHPAMMPGVAAPLVDPPVHPQAPPIVPPLAGPADPFSMSYAQYEALLYGQQALQSLQMAFESRFEDFVTTITDSLFEMQSLLRGLSGLSPPHRDSHMGQGSGRTSHDGGGEAD</sequence>
<gene>
    <name evidence="1" type="ORF">MRB53_010589</name>
</gene>
<comment type="caution">
    <text evidence="1">The sequence shown here is derived from an EMBL/GenBank/DDBJ whole genome shotgun (WGS) entry which is preliminary data.</text>
</comment>
<keyword evidence="2" id="KW-1185">Reference proteome</keyword>
<organism evidence="1 2">
    <name type="scientific">Persea americana</name>
    <name type="common">Avocado</name>
    <dbReference type="NCBI Taxonomy" id="3435"/>
    <lineage>
        <taxon>Eukaryota</taxon>
        <taxon>Viridiplantae</taxon>
        <taxon>Streptophyta</taxon>
        <taxon>Embryophyta</taxon>
        <taxon>Tracheophyta</taxon>
        <taxon>Spermatophyta</taxon>
        <taxon>Magnoliopsida</taxon>
        <taxon>Magnoliidae</taxon>
        <taxon>Laurales</taxon>
        <taxon>Lauraceae</taxon>
        <taxon>Persea</taxon>
    </lineage>
</organism>
<protein>
    <submittedName>
        <fullName evidence="1">Uncharacterized protein</fullName>
    </submittedName>
</protein>
<evidence type="ECO:0000313" key="2">
    <source>
        <dbReference type="Proteomes" id="UP001234297"/>
    </source>
</evidence>
<evidence type="ECO:0000313" key="1">
    <source>
        <dbReference type="EMBL" id="KAJ8636322.1"/>
    </source>
</evidence>
<dbReference type="Proteomes" id="UP001234297">
    <property type="component" value="Chromosome 3"/>
</dbReference>
<dbReference type="EMBL" id="CM056811">
    <property type="protein sequence ID" value="KAJ8636322.1"/>
    <property type="molecule type" value="Genomic_DNA"/>
</dbReference>
<accession>A0ACC2LSE1</accession>
<reference evidence="1 2" key="1">
    <citation type="journal article" date="2022" name="Hortic Res">
        <title>A haplotype resolved chromosomal level avocado genome allows analysis of novel avocado genes.</title>
        <authorList>
            <person name="Nath O."/>
            <person name="Fletcher S.J."/>
            <person name="Hayward A."/>
            <person name="Shaw L.M."/>
            <person name="Masouleh A.K."/>
            <person name="Furtado A."/>
            <person name="Henry R.J."/>
            <person name="Mitter N."/>
        </authorList>
    </citation>
    <scope>NUCLEOTIDE SEQUENCE [LARGE SCALE GENOMIC DNA]</scope>
    <source>
        <strain evidence="2">cv. Hass</strain>
    </source>
</reference>
<name>A0ACC2LSE1_PERAE</name>